<dbReference type="KEGG" id="tact:SG35_015080"/>
<sequence>MAILPKLISITVFSWLLLTACVSPADKERGFVYEIEAVKNINPNFSGDPSPVLLRVFQLTNDANFANSGFTDLLATDLGGLGNELIQSNDYLVQPGSTETIKIDISKNTKYFGLVSGFMDIENASWRQLVAVPEEKMSIFGRGKLLIRVNKLSINAQIRE</sequence>
<reference evidence="2 3" key="1">
    <citation type="journal article" date="2015" name="Genome Announc.">
        <title>Draft Genome Sequences of Marine Isolates of Thalassomonas viridans and Thalassomonas actiniarum.</title>
        <authorList>
            <person name="Olonade I."/>
            <person name="van Zyl L.J."/>
            <person name="Trindade M."/>
        </authorList>
    </citation>
    <scope>NUCLEOTIDE SEQUENCE [LARGE SCALE GENOMIC DNA]</scope>
    <source>
        <strain evidence="2 3">A5K-106</strain>
    </source>
</reference>
<dbReference type="Proteomes" id="UP000032568">
    <property type="component" value="Chromosome"/>
</dbReference>
<dbReference type="Pfam" id="PF12790">
    <property type="entry name" value="T6SS-SciN"/>
    <property type="match status" value="1"/>
</dbReference>
<dbReference type="NCBIfam" id="TIGR03352">
    <property type="entry name" value="VI_chp_3"/>
    <property type="match status" value="1"/>
</dbReference>
<dbReference type="PANTHER" id="PTHR37625:SF4">
    <property type="entry name" value="OUTER MEMBRANE LIPOPROTEIN"/>
    <property type="match status" value="1"/>
</dbReference>
<keyword evidence="2" id="KW-0449">Lipoprotein</keyword>
<name>A0AAE9YNN4_9GAMM</name>
<dbReference type="InterPro" id="IPR038706">
    <property type="entry name" value="Type_VI_SciN-like_sf"/>
</dbReference>
<dbReference type="PROSITE" id="PS51257">
    <property type="entry name" value="PROKAR_LIPOPROTEIN"/>
    <property type="match status" value="1"/>
</dbReference>
<proteinExistence type="predicted"/>
<organism evidence="2 3">
    <name type="scientific">Thalassomonas actiniarum</name>
    <dbReference type="NCBI Taxonomy" id="485447"/>
    <lineage>
        <taxon>Bacteria</taxon>
        <taxon>Pseudomonadati</taxon>
        <taxon>Pseudomonadota</taxon>
        <taxon>Gammaproteobacteria</taxon>
        <taxon>Alteromonadales</taxon>
        <taxon>Colwelliaceae</taxon>
        <taxon>Thalassomonas</taxon>
    </lineage>
</organism>
<feature type="chain" id="PRO_5042163612" evidence="1">
    <location>
        <begin position="25"/>
        <end position="160"/>
    </location>
</feature>
<evidence type="ECO:0000313" key="2">
    <source>
        <dbReference type="EMBL" id="WDD96701.1"/>
    </source>
</evidence>
<dbReference type="PANTHER" id="PTHR37625">
    <property type="entry name" value="OUTER MEMBRANE LIPOPROTEIN-RELATED"/>
    <property type="match status" value="1"/>
</dbReference>
<dbReference type="RefSeq" id="WP_044834634.1">
    <property type="nucleotide sequence ID" value="NZ_CP059735.1"/>
</dbReference>
<evidence type="ECO:0000256" key="1">
    <source>
        <dbReference type="SAM" id="SignalP"/>
    </source>
</evidence>
<protein>
    <submittedName>
        <fullName evidence="2">Type VI secretion system lipoprotein TssJ</fullName>
    </submittedName>
</protein>
<dbReference type="Gene3D" id="2.60.40.4150">
    <property type="entry name" value="Type VI secretion system, lipoprotein SciN"/>
    <property type="match status" value="1"/>
</dbReference>
<dbReference type="EMBL" id="CP059735">
    <property type="protein sequence ID" value="WDD96701.1"/>
    <property type="molecule type" value="Genomic_DNA"/>
</dbReference>
<accession>A0AAE9YNN4</accession>
<gene>
    <name evidence="2" type="primary">tssJ</name>
    <name evidence="2" type="ORF">SG35_015080</name>
</gene>
<dbReference type="InterPro" id="IPR017734">
    <property type="entry name" value="T6SS_SciN"/>
</dbReference>
<keyword evidence="1" id="KW-0732">Signal</keyword>
<feature type="signal peptide" evidence="1">
    <location>
        <begin position="1"/>
        <end position="24"/>
    </location>
</feature>
<keyword evidence="3" id="KW-1185">Reference proteome</keyword>
<dbReference type="AlphaFoldDB" id="A0AAE9YNN4"/>
<evidence type="ECO:0000313" key="3">
    <source>
        <dbReference type="Proteomes" id="UP000032568"/>
    </source>
</evidence>
<reference evidence="2 3" key="2">
    <citation type="journal article" date="2022" name="Mar. Drugs">
        <title>Bioassay-Guided Fractionation Leads to the Detection of Cholic Acid Generated by the Rare Thalassomonas sp.</title>
        <authorList>
            <person name="Pheiffer F."/>
            <person name="Schneider Y.K."/>
            <person name="Hansen E.H."/>
            <person name="Andersen J.H."/>
            <person name="Isaksson J."/>
            <person name="Busche T."/>
            <person name="R C."/>
            <person name="Kalinowski J."/>
            <person name="Zyl L.V."/>
            <person name="Trindade M."/>
        </authorList>
    </citation>
    <scope>NUCLEOTIDE SEQUENCE [LARGE SCALE GENOMIC DNA]</scope>
    <source>
        <strain evidence="2 3">A5K-106</strain>
    </source>
</reference>